<dbReference type="AlphaFoldDB" id="A0A2S2QST8"/>
<proteinExistence type="predicted"/>
<keyword evidence="1" id="KW-0812">Transmembrane</keyword>
<keyword evidence="1" id="KW-0472">Membrane</keyword>
<accession>A0A2S2QST8</accession>
<sequence>MQTPVKPDRCIFLLFMYLCLYSLLCVLYSILLLLFIYNYYFFVCFIFRSRDCHIIQFKIFNNFDLFILLLHTTNIHTCNAFVYNIKCYKIHLTVLSTLCT</sequence>
<dbReference type="EMBL" id="GGMS01010989">
    <property type="protein sequence ID" value="MBY80192.1"/>
    <property type="molecule type" value="Transcribed_RNA"/>
</dbReference>
<gene>
    <name evidence="2" type="ORF">g.55659</name>
</gene>
<keyword evidence="1" id="KW-1133">Transmembrane helix</keyword>
<reference evidence="2" key="1">
    <citation type="submission" date="2018-04" db="EMBL/GenBank/DDBJ databases">
        <title>Transcriptome assembly of Sipha flava.</title>
        <authorList>
            <person name="Scully E.D."/>
            <person name="Geib S.M."/>
            <person name="Palmer N.A."/>
            <person name="Koch K."/>
            <person name="Bradshaw J."/>
            <person name="Heng-Moss T."/>
            <person name="Sarath G."/>
        </authorList>
    </citation>
    <scope>NUCLEOTIDE SEQUENCE</scope>
</reference>
<evidence type="ECO:0000313" key="2">
    <source>
        <dbReference type="EMBL" id="MBY80192.1"/>
    </source>
</evidence>
<protein>
    <submittedName>
        <fullName evidence="2">Uncharacterized protein</fullName>
    </submittedName>
</protein>
<feature type="transmembrane region" description="Helical" evidence="1">
    <location>
        <begin position="12"/>
        <end position="40"/>
    </location>
</feature>
<name>A0A2S2QST8_9HEMI</name>
<evidence type="ECO:0000256" key="1">
    <source>
        <dbReference type="SAM" id="Phobius"/>
    </source>
</evidence>
<organism evidence="2">
    <name type="scientific">Sipha flava</name>
    <name type="common">yellow sugarcane aphid</name>
    <dbReference type="NCBI Taxonomy" id="143950"/>
    <lineage>
        <taxon>Eukaryota</taxon>
        <taxon>Metazoa</taxon>
        <taxon>Ecdysozoa</taxon>
        <taxon>Arthropoda</taxon>
        <taxon>Hexapoda</taxon>
        <taxon>Insecta</taxon>
        <taxon>Pterygota</taxon>
        <taxon>Neoptera</taxon>
        <taxon>Paraneoptera</taxon>
        <taxon>Hemiptera</taxon>
        <taxon>Sternorrhyncha</taxon>
        <taxon>Aphidomorpha</taxon>
        <taxon>Aphidoidea</taxon>
        <taxon>Aphididae</taxon>
        <taxon>Sipha</taxon>
    </lineage>
</organism>